<dbReference type="InterPro" id="IPR001173">
    <property type="entry name" value="Glyco_trans_2-like"/>
</dbReference>
<comment type="caution">
    <text evidence="2">The sequence shown here is derived from an EMBL/GenBank/DDBJ whole genome shotgun (WGS) entry which is preliminary data.</text>
</comment>
<evidence type="ECO:0000259" key="1">
    <source>
        <dbReference type="Pfam" id="PF00535"/>
    </source>
</evidence>
<dbReference type="Proteomes" id="UP001288620">
    <property type="component" value="Unassembled WGS sequence"/>
</dbReference>
<dbReference type="SUPFAM" id="SSF53448">
    <property type="entry name" value="Nucleotide-diphospho-sugar transferases"/>
    <property type="match status" value="1"/>
</dbReference>
<feature type="domain" description="Glycosyltransferase 2-like" evidence="1">
    <location>
        <begin position="24"/>
        <end position="188"/>
    </location>
</feature>
<evidence type="ECO:0000313" key="2">
    <source>
        <dbReference type="EMBL" id="MDZ7277986.1"/>
    </source>
</evidence>
<gene>
    <name evidence="2" type="ORF">N4G40_06820</name>
</gene>
<name>A0ABU5LE72_9GAMM</name>
<dbReference type="PANTHER" id="PTHR48090">
    <property type="entry name" value="UNDECAPRENYL-PHOSPHATE 4-DEOXY-4-FORMAMIDO-L-ARABINOSE TRANSFERASE-RELATED"/>
    <property type="match status" value="1"/>
</dbReference>
<dbReference type="EMBL" id="JAOBTT010000001">
    <property type="protein sequence ID" value="MDZ7277986.1"/>
    <property type="molecule type" value="Genomic_DNA"/>
</dbReference>
<evidence type="ECO:0000313" key="3">
    <source>
        <dbReference type="Proteomes" id="UP001288620"/>
    </source>
</evidence>
<accession>A0ABU5LE72</accession>
<protein>
    <submittedName>
        <fullName evidence="2">Glycosyltransferase family 2 protein</fullName>
    </submittedName>
</protein>
<dbReference type="InterPro" id="IPR050256">
    <property type="entry name" value="Glycosyltransferase_2"/>
</dbReference>
<proteinExistence type="predicted"/>
<dbReference type="InterPro" id="IPR029044">
    <property type="entry name" value="Nucleotide-diphossugar_trans"/>
</dbReference>
<dbReference type="Gene3D" id="3.90.550.10">
    <property type="entry name" value="Spore Coat Polysaccharide Biosynthesis Protein SpsA, Chain A"/>
    <property type="match status" value="1"/>
</dbReference>
<organism evidence="2 3">
    <name type="scientific">Pantoea eucrina</name>
    <dbReference type="NCBI Taxonomy" id="472693"/>
    <lineage>
        <taxon>Bacteria</taxon>
        <taxon>Pseudomonadati</taxon>
        <taxon>Pseudomonadota</taxon>
        <taxon>Gammaproteobacteria</taxon>
        <taxon>Enterobacterales</taxon>
        <taxon>Erwiniaceae</taxon>
        <taxon>Pantoea</taxon>
    </lineage>
</organism>
<reference evidence="3" key="1">
    <citation type="submission" date="2023-07" db="EMBL/GenBank/DDBJ databases">
        <title>Structural and functional analysis of rice phyllospheric bacteria for their antimicrobial properties and defense elicitation against blast disease.</title>
        <authorList>
            <person name="Sahu K.P."/>
            <person name="Asharani P."/>
            <person name="Kumar M."/>
            <person name="Reddy B."/>
            <person name="Kumar A."/>
        </authorList>
    </citation>
    <scope>NUCLEOTIDE SEQUENCE [LARGE SCALE GENOMIC DNA]</scope>
    <source>
        <strain evidence="3">OsEp_Plm_30P10</strain>
    </source>
</reference>
<dbReference type="CDD" id="cd04179">
    <property type="entry name" value="DPM_DPG-synthase_like"/>
    <property type="match status" value="1"/>
</dbReference>
<sequence>MMNAKWQVPAYEKQLWQGKQHDYCVIIPVINEGERIRNLLTRMAAINVASYADIIIVDGGSKDGSLELDALQRLSVSGLLLKTGPGKLSAQLRCGYAFALEQGYQGIVTIDGNDKDDPDAIPTFIDALKQGYDFVQASRFIKGGVAENTPASRDFAIRFIHAPMLSLFSGFKWTDTTQGFRAYSSKMLLDERVAPFRDIFSTYELLAYLSYRAPKLGFRCIEIATVRRYPKGEVPTKISAVRGNWSVLKTLFSACFGKYN</sequence>
<dbReference type="RefSeq" id="WP_322542016.1">
    <property type="nucleotide sequence ID" value="NZ_JAOBTT010000001.1"/>
</dbReference>
<dbReference type="Pfam" id="PF00535">
    <property type="entry name" value="Glycos_transf_2"/>
    <property type="match status" value="1"/>
</dbReference>
<keyword evidence="3" id="KW-1185">Reference proteome</keyword>